<accession>A0A6J4QQB3</accession>
<dbReference type="AlphaFoldDB" id="A0A6J4QQB3"/>
<reference evidence="1" key="1">
    <citation type="submission" date="2020-02" db="EMBL/GenBank/DDBJ databases">
        <authorList>
            <person name="Meier V. D."/>
        </authorList>
    </citation>
    <scope>NUCLEOTIDE SEQUENCE</scope>
    <source>
        <strain evidence="1">AVDCRST_MAG01</strain>
    </source>
</reference>
<protein>
    <recommendedName>
        <fullName evidence="2">DUF2007 domain-containing protein</fullName>
    </recommendedName>
</protein>
<gene>
    <name evidence="1" type="ORF">AVDCRST_MAG01-01-4355</name>
</gene>
<proteinExistence type="predicted"/>
<evidence type="ECO:0000313" key="1">
    <source>
        <dbReference type="EMBL" id="CAA9448795.1"/>
    </source>
</evidence>
<dbReference type="SUPFAM" id="SSF54913">
    <property type="entry name" value="GlnB-like"/>
    <property type="match status" value="1"/>
</dbReference>
<dbReference type="InterPro" id="IPR011322">
    <property type="entry name" value="N-reg_PII-like_a/b"/>
</dbReference>
<name>A0A6J4QQB3_9ACTN</name>
<organism evidence="1">
    <name type="scientific">uncultured Rubrobacteraceae bacterium</name>
    <dbReference type="NCBI Taxonomy" id="349277"/>
    <lineage>
        <taxon>Bacteria</taxon>
        <taxon>Bacillati</taxon>
        <taxon>Actinomycetota</taxon>
        <taxon>Rubrobacteria</taxon>
        <taxon>Rubrobacterales</taxon>
        <taxon>Rubrobacteraceae</taxon>
        <taxon>environmental samples</taxon>
    </lineage>
</organism>
<sequence>MRCLGDWVKIGSAPNETMALLMEGVLKGAGVPALVRRASGFDVPDFLAAGPRDVLVPETDVDYARQLLEDTTGLGSWAP</sequence>
<evidence type="ECO:0008006" key="2">
    <source>
        <dbReference type="Google" id="ProtNLM"/>
    </source>
</evidence>
<dbReference type="EMBL" id="CADCUW010000565">
    <property type="protein sequence ID" value="CAA9448795.1"/>
    <property type="molecule type" value="Genomic_DNA"/>
</dbReference>